<dbReference type="InterPro" id="IPR008271">
    <property type="entry name" value="Ser/Thr_kinase_AS"/>
</dbReference>
<dbReference type="FunFam" id="3.30.200.20:FF:000178">
    <property type="entry name" value="serine/threonine-protein kinase PBS1-like"/>
    <property type="match status" value="1"/>
</dbReference>
<dbReference type="PROSITE" id="PS00107">
    <property type="entry name" value="PROTEIN_KINASE_ATP"/>
    <property type="match status" value="1"/>
</dbReference>
<keyword evidence="14" id="KW-0675">Receptor</keyword>
<dbReference type="GO" id="GO:0005886">
    <property type="term" value="C:plasma membrane"/>
    <property type="evidence" value="ECO:0007669"/>
    <property type="project" value="UniProtKB-SubCell"/>
</dbReference>
<dbReference type="PANTHER" id="PTHR45631:SF95">
    <property type="entry name" value="PROTEIN KINASE DOMAIN-CONTAINING PROTEIN"/>
    <property type="match status" value="1"/>
</dbReference>
<dbReference type="SUPFAM" id="SSF56112">
    <property type="entry name" value="Protein kinase-like (PK-like)"/>
    <property type="match status" value="1"/>
</dbReference>
<keyword evidence="3" id="KW-0723">Serine/threonine-protein kinase</keyword>
<evidence type="ECO:0000256" key="16">
    <source>
        <dbReference type="ARBA" id="ARBA00048679"/>
    </source>
</evidence>
<evidence type="ECO:0000256" key="10">
    <source>
        <dbReference type="ARBA" id="ARBA00022777"/>
    </source>
</evidence>
<dbReference type="Gene3D" id="1.10.510.10">
    <property type="entry name" value="Transferase(Phosphotransferase) domain 1"/>
    <property type="match status" value="2"/>
</dbReference>
<evidence type="ECO:0000259" key="18">
    <source>
        <dbReference type="PROSITE" id="PS50011"/>
    </source>
</evidence>
<evidence type="ECO:0000256" key="15">
    <source>
        <dbReference type="ARBA" id="ARBA00047899"/>
    </source>
</evidence>
<name>M8C6X0_AEGTA</name>
<dbReference type="PROSITE" id="PS00108">
    <property type="entry name" value="PROTEIN_KINASE_ST"/>
    <property type="match status" value="1"/>
</dbReference>
<evidence type="ECO:0000256" key="12">
    <source>
        <dbReference type="ARBA" id="ARBA00022989"/>
    </source>
</evidence>
<dbReference type="SUPFAM" id="SSF52058">
    <property type="entry name" value="L domain-like"/>
    <property type="match status" value="1"/>
</dbReference>
<feature type="compositionally biased region" description="Polar residues" evidence="17">
    <location>
        <begin position="883"/>
        <end position="899"/>
    </location>
</feature>
<dbReference type="AlphaFoldDB" id="M8C6X0"/>
<dbReference type="PANTHER" id="PTHR45631">
    <property type="entry name" value="OS07G0107800 PROTEIN-RELATED"/>
    <property type="match status" value="1"/>
</dbReference>
<keyword evidence="13" id="KW-0472">Membrane</keyword>
<keyword evidence="8" id="KW-0677">Repeat</keyword>
<keyword evidence="4" id="KW-0597">Phosphoprotein</keyword>
<evidence type="ECO:0000256" key="1">
    <source>
        <dbReference type="ARBA" id="ARBA00004162"/>
    </source>
</evidence>
<dbReference type="Gene3D" id="3.30.200.20">
    <property type="entry name" value="Phosphorylase Kinase, domain 1"/>
    <property type="match status" value="1"/>
</dbReference>
<keyword evidence="5" id="KW-0433">Leucine-rich repeat</keyword>
<dbReference type="InterPro" id="IPR000719">
    <property type="entry name" value="Prot_kinase_dom"/>
</dbReference>
<keyword evidence="6" id="KW-0808">Transferase</keyword>
<reference evidence="19" key="1">
    <citation type="submission" date="2015-06" db="UniProtKB">
        <authorList>
            <consortium name="EnsemblPlants"/>
        </authorList>
    </citation>
    <scope>IDENTIFICATION</scope>
</reference>
<dbReference type="EC" id="2.7.11.1" evidence="2"/>
<dbReference type="GO" id="GO:0004674">
    <property type="term" value="F:protein serine/threonine kinase activity"/>
    <property type="evidence" value="ECO:0007669"/>
    <property type="project" value="UniProtKB-KW"/>
</dbReference>
<dbReference type="SMART" id="SM00220">
    <property type="entry name" value="S_TKc"/>
    <property type="match status" value="1"/>
</dbReference>
<dbReference type="InterPro" id="IPR024788">
    <property type="entry name" value="Malectin-like_Carb-bd_dom"/>
</dbReference>
<dbReference type="InterPro" id="IPR001245">
    <property type="entry name" value="Ser-Thr/Tyr_kinase_cat_dom"/>
</dbReference>
<sequence>MDAVISDLALGFEERFISIDCGYTANQTYTDSRTGISYASDEGYTDAGLIHPVDKERNCYTLRSLTPGGKYLVRAAFGYGDYDKLNKNPTFDLYFGVNYWTTVTIVSSSTAYVFEIIAVCPADFLQICLVNKGSGTPFISGLDLRSLTSDLYLEANVTQSLVLLSFFRDTVGFGPNRYHFGTNYQHIRFPDDPYDRMWQRYENVDGWTDVPNKSNGEIKNSTNDNYDAPSAVMRSASIPVNDSRMDLSWSSDSSMNVGVDPKFFLVLYFAELEAVQELRQFDVSVDNNPLASAFSPKFLLPTVLSGIVQGSNEHSISLVATSNSALQPLISAMEIYMLRPVNESTTDSLDGYLGRVSFDDNAYKIRRKMQINFLIFVLLRTCKNKLHIFALSGIKNMSSSGLVGEIDASFGQLTLLQHLDLSHNSLSGSIPDFLGQVPALKSLLRLSQGLVEQQPQWINSLESARKNSAWAFDIKLCYNLSPIGILFCRVDDNPDLAHSTNTFENRRFTYKELKRITNNFNSVIGRGGFGLVYVGCLENGALVAVKMRSETSSQGNTEFLAEAQHLARVHHKNLVFLIGYCKDKKHLSLIYEYMDEGNLEDRLRGQEPLNWLQRLKIALDSAHGLEYLHKSCSPPLIHRDVKTGNILLTTNLQAKLSDFGLTRAFSNEMVTHMTTRPAGTLGYLDPEYYATSHLSEKSDVYSFGVVLLVLITGQRAIITISDTERNNITIWARHGLSEGDIDSMIDPRIRGDCDINSVWKVADLALQCTQHTGRDRPTMTEVAEGISESLQLETSPRSMRCSSSGTGGQRAIITISDTERNNITIWARHGLSEGDIDSMIDPRIRGDCDINSVWKVADLALQCTQHTGRDRPTMTEVAEGISESLQLETSPRSMRCSSSGTGGSALADGEPVGALETELVGETSAR</sequence>
<keyword evidence="9" id="KW-0547">Nucleotide-binding</keyword>
<dbReference type="EnsemblPlants" id="EMT29778">
    <property type="protein sequence ID" value="EMT29778"/>
    <property type="gene ID" value="F775_14775"/>
</dbReference>
<accession>M8C6X0</accession>
<evidence type="ECO:0000256" key="2">
    <source>
        <dbReference type="ARBA" id="ARBA00012513"/>
    </source>
</evidence>
<evidence type="ECO:0000256" key="13">
    <source>
        <dbReference type="ARBA" id="ARBA00023136"/>
    </source>
</evidence>
<evidence type="ECO:0000256" key="4">
    <source>
        <dbReference type="ARBA" id="ARBA00022553"/>
    </source>
</evidence>
<evidence type="ECO:0000256" key="9">
    <source>
        <dbReference type="ARBA" id="ARBA00022741"/>
    </source>
</evidence>
<evidence type="ECO:0000256" key="3">
    <source>
        <dbReference type="ARBA" id="ARBA00022527"/>
    </source>
</evidence>
<evidence type="ECO:0000256" key="11">
    <source>
        <dbReference type="ARBA" id="ARBA00022840"/>
    </source>
</evidence>
<organism evidence="19">
    <name type="scientific">Aegilops tauschii</name>
    <name type="common">Tausch's goatgrass</name>
    <name type="synonym">Aegilops squarrosa</name>
    <dbReference type="NCBI Taxonomy" id="37682"/>
    <lineage>
        <taxon>Eukaryota</taxon>
        <taxon>Viridiplantae</taxon>
        <taxon>Streptophyta</taxon>
        <taxon>Embryophyta</taxon>
        <taxon>Tracheophyta</taxon>
        <taxon>Spermatophyta</taxon>
        <taxon>Magnoliopsida</taxon>
        <taxon>Liliopsida</taxon>
        <taxon>Poales</taxon>
        <taxon>Poaceae</taxon>
        <taxon>BOP clade</taxon>
        <taxon>Pooideae</taxon>
        <taxon>Triticodae</taxon>
        <taxon>Triticeae</taxon>
        <taxon>Triticinae</taxon>
        <taxon>Aegilops</taxon>
    </lineage>
</organism>
<dbReference type="Pfam" id="PF07714">
    <property type="entry name" value="PK_Tyr_Ser-Thr"/>
    <property type="match status" value="1"/>
</dbReference>
<evidence type="ECO:0000256" key="8">
    <source>
        <dbReference type="ARBA" id="ARBA00022737"/>
    </source>
</evidence>
<keyword evidence="12" id="KW-1133">Transmembrane helix</keyword>
<evidence type="ECO:0000256" key="6">
    <source>
        <dbReference type="ARBA" id="ARBA00022679"/>
    </source>
</evidence>
<comment type="catalytic activity">
    <reaction evidence="15">
        <text>L-threonyl-[protein] + ATP = O-phospho-L-threonyl-[protein] + ADP + H(+)</text>
        <dbReference type="Rhea" id="RHEA:46608"/>
        <dbReference type="Rhea" id="RHEA-COMP:11060"/>
        <dbReference type="Rhea" id="RHEA-COMP:11605"/>
        <dbReference type="ChEBI" id="CHEBI:15378"/>
        <dbReference type="ChEBI" id="CHEBI:30013"/>
        <dbReference type="ChEBI" id="CHEBI:30616"/>
        <dbReference type="ChEBI" id="CHEBI:61977"/>
        <dbReference type="ChEBI" id="CHEBI:456216"/>
        <dbReference type="EC" id="2.7.11.1"/>
    </reaction>
</comment>
<dbReference type="PROSITE" id="PS51450">
    <property type="entry name" value="LRR"/>
    <property type="match status" value="1"/>
</dbReference>
<protein>
    <recommendedName>
        <fullName evidence="2">non-specific serine/threonine protein kinase</fullName>
        <ecNumber evidence="2">2.7.11.1</ecNumber>
    </recommendedName>
</protein>
<feature type="region of interest" description="Disordered" evidence="17">
    <location>
        <begin position="883"/>
        <end position="926"/>
    </location>
</feature>
<comment type="catalytic activity">
    <reaction evidence="16">
        <text>L-seryl-[protein] + ATP = O-phospho-L-seryl-[protein] + ADP + H(+)</text>
        <dbReference type="Rhea" id="RHEA:17989"/>
        <dbReference type="Rhea" id="RHEA-COMP:9863"/>
        <dbReference type="Rhea" id="RHEA-COMP:11604"/>
        <dbReference type="ChEBI" id="CHEBI:15378"/>
        <dbReference type="ChEBI" id="CHEBI:29999"/>
        <dbReference type="ChEBI" id="CHEBI:30616"/>
        <dbReference type="ChEBI" id="CHEBI:83421"/>
        <dbReference type="ChEBI" id="CHEBI:456216"/>
        <dbReference type="EC" id="2.7.11.1"/>
    </reaction>
</comment>
<proteinExistence type="predicted"/>
<dbReference type="FunFam" id="1.10.510.10:FF:000146">
    <property type="entry name" value="LRR receptor-like serine/threonine-protein kinase IOS1"/>
    <property type="match status" value="1"/>
</dbReference>
<dbReference type="InterPro" id="IPR001611">
    <property type="entry name" value="Leu-rich_rpt"/>
</dbReference>
<keyword evidence="10" id="KW-0418">Kinase</keyword>
<comment type="subcellular location">
    <subcellularLocation>
        <location evidence="1">Cell membrane</location>
        <topology evidence="1">Single-pass membrane protein</topology>
    </subcellularLocation>
</comment>
<feature type="domain" description="Protein kinase" evidence="18">
    <location>
        <begin position="518"/>
        <end position="790"/>
    </location>
</feature>
<keyword evidence="7" id="KW-0812">Transmembrane</keyword>
<evidence type="ECO:0000256" key="5">
    <source>
        <dbReference type="ARBA" id="ARBA00022614"/>
    </source>
</evidence>
<evidence type="ECO:0000256" key="7">
    <source>
        <dbReference type="ARBA" id="ARBA00022692"/>
    </source>
</evidence>
<evidence type="ECO:0000313" key="19">
    <source>
        <dbReference type="EnsemblPlants" id="EMT29778"/>
    </source>
</evidence>
<dbReference type="Gene3D" id="3.80.10.10">
    <property type="entry name" value="Ribonuclease Inhibitor"/>
    <property type="match status" value="1"/>
</dbReference>
<dbReference type="PROSITE" id="PS50011">
    <property type="entry name" value="PROTEIN_KINASE_DOM"/>
    <property type="match status" value="1"/>
</dbReference>
<evidence type="ECO:0000256" key="17">
    <source>
        <dbReference type="SAM" id="MobiDB-lite"/>
    </source>
</evidence>
<keyword evidence="11" id="KW-0067">ATP-binding</keyword>
<dbReference type="GO" id="GO:0005524">
    <property type="term" value="F:ATP binding"/>
    <property type="evidence" value="ECO:0007669"/>
    <property type="project" value="UniProtKB-UniRule"/>
</dbReference>
<dbReference type="CDD" id="cd14066">
    <property type="entry name" value="STKc_IRAK"/>
    <property type="match status" value="1"/>
</dbReference>
<dbReference type="InterPro" id="IPR032675">
    <property type="entry name" value="LRR_dom_sf"/>
</dbReference>
<evidence type="ECO:0000256" key="14">
    <source>
        <dbReference type="ARBA" id="ARBA00023170"/>
    </source>
</evidence>
<dbReference type="Pfam" id="PF12819">
    <property type="entry name" value="Malectin_like"/>
    <property type="match status" value="1"/>
</dbReference>
<dbReference type="InterPro" id="IPR017441">
    <property type="entry name" value="Protein_kinase_ATP_BS"/>
</dbReference>
<dbReference type="InterPro" id="IPR011009">
    <property type="entry name" value="Kinase-like_dom_sf"/>
</dbReference>
<dbReference type="ExpressionAtlas" id="M8C6X0">
    <property type="expression patterns" value="baseline"/>
</dbReference>